<reference evidence="3 4" key="1">
    <citation type="submission" date="2023-05" db="EMBL/GenBank/DDBJ databases">
        <title>Sedimentitalea sp. nov. JM2-8.</title>
        <authorList>
            <person name="Huang J."/>
        </authorList>
    </citation>
    <scope>NUCLEOTIDE SEQUENCE [LARGE SCALE GENOMIC DNA]</scope>
    <source>
        <strain evidence="3 4">JM2-8</strain>
    </source>
</reference>
<feature type="coiled-coil region" evidence="1">
    <location>
        <begin position="327"/>
        <end position="357"/>
    </location>
</feature>
<dbReference type="EMBL" id="JASNJE010000005">
    <property type="protein sequence ID" value="MDK3072772.1"/>
    <property type="molecule type" value="Genomic_DNA"/>
</dbReference>
<dbReference type="InterPro" id="IPR009628">
    <property type="entry name" value="Phage_tape_measure_N"/>
</dbReference>
<name>A0ABT7FCD2_9RHOB</name>
<dbReference type="Pfam" id="PF06791">
    <property type="entry name" value="TMP_2"/>
    <property type="match status" value="1"/>
</dbReference>
<organism evidence="3 4">
    <name type="scientific">Sedimentitalea xiamensis</name>
    <dbReference type="NCBI Taxonomy" id="3050037"/>
    <lineage>
        <taxon>Bacteria</taxon>
        <taxon>Pseudomonadati</taxon>
        <taxon>Pseudomonadota</taxon>
        <taxon>Alphaproteobacteria</taxon>
        <taxon>Rhodobacterales</taxon>
        <taxon>Paracoccaceae</taxon>
        <taxon>Sedimentitalea</taxon>
    </lineage>
</organism>
<dbReference type="Proteomes" id="UP001227126">
    <property type="component" value="Unassembled WGS sequence"/>
</dbReference>
<comment type="caution">
    <text evidence="3">The sequence shown here is derived from an EMBL/GenBank/DDBJ whole genome shotgun (WGS) entry which is preliminary data.</text>
</comment>
<evidence type="ECO:0000313" key="3">
    <source>
        <dbReference type="EMBL" id="MDK3072772.1"/>
    </source>
</evidence>
<accession>A0ABT7FCD2</accession>
<keyword evidence="4" id="KW-1185">Reference proteome</keyword>
<dbReference type="RefSeq" id="WP_284484706.1">
    <property type="nucleotide sequence ID" value="NZ_JASNJE010000005.1"/>
</dbReference>
<gene>
    <name evidence="3" type="ORF">QO034_06590</name>
</gene>
<feature type="domain" description="Bacteriophage tail tape measure N-terminal" evidence="2">
    <location>
        <begin position="75"/>
        <end position="183"/>
    </location>
</feature>
<feature type="coiled-coil region" evidence="1">
    <location>
        <begin position="41"/>
        <end position="75"/>
    </location>
</feature>
<evidence type="ECO:0000256" key="1">
    <source>
        <dbReference type="SAM" id="Coils"/>
    </source>
</evidence>
<evidence type="ECO:0000313" key="4">
    <source>
        <dbReference type="Proteomes" id="UP001227126"/>
    </source>
</evidence>
<protein>
    <submittedName>
        <fullName evidence="3">Phage tail length tape measure family protein</fullName>
    </submittedName>
</protein>
<keyword evidence="1" id="KW-0175">Coiled coil</keyword>
<sequence length="708" mass="74776">MTLTLYGEVRFNGAQAKGEIEKVKVATTGIKDESGKAAGEVSHLRKEVQALKSALTAQKLELKGTKQRLNDYKTQMAPVGQASATAAGQVGNLTAQFNDIGMMLMAGQNPLQLAVQQGTQITQVIGPLGAGGAVRALGTAFLSLLSPINLVTLGVIAGGAALVQWFTEAGDEVASFDDALADLKATSDRLAASDGLAAAPLAAIAEYRNLIGVINEVDQVERRRAAEAVVRATGIADAIVKNLSANSVATQLGLDEIEFEFFGLDHISEANFLLDRTREIIMATGDEQARLIDSTAEALRMRGILNGEAKALLATISNELGITDRLVKSTEDRVKSEREAAKQMREAQAAVEQLRIAADALPGVLQGSAVFAGSLAEQLWNAARGMAAIYQNYSPLPESGGRGGDPRQFTHTDEFRRQLEDQANWKKPGTGRVGGGRASAHDAESEALARLISAQEQQLAILRETDPVQREMLRYRDLMRGATDSERAAIERLIGTRLREEEAMRGVKDQERFFRDIAGDTVRGLINDVDDLGDVFDRLASRIADAALEAALFGEGPLANLFGGGGGLFGFITDAVVPKAATGGYLVGPGGGTSDQIPMFGSSGEFMVNASATARHRPLLEAINSGAPVPGFAMGGMVAPPLPYGGAAAPAQGGVQGRLLVTIAPGPEFDARVTSTSQDVAIEVVREYDASQLPASVQRISDDPRATY</sequence>
<proteinExistence type="predicted"/>
<evidence type="ECO:0000259" key="2">
    <source>
        <dbReference type="Pfam" id="PF06791"/>
    </source>
</evidence>